<dbReference type="OMA" id="DECAHWA"/>
<dbReference type="EMBL" id="JAGTXO010000003">
    <property type="protein sequence ID" value="KAG8468900.1"/>
    <property type="molecule type" value="Genomic_DNA"/>
</dbReference>
<gene>
    <name evidence="6" type="ORF">KFE25_007418</name>
</gene>
<dbReference type="InterPro" id="IPR001005">
    <property type="entry name" value="SANT/Myb"/>
</dbReference>
<evidence type="ECO:0000256" key="1">
    <source>
        <dbReference type="ARBA" id="ARBA00022737"/>
    </source>
</evidence>
<feature type="region of interest" description="Disordered" evidence="3">
    <location>
        <begin position="1"/>
        <end position="57"/>
    </location>
</feature>
<feature type="domain" description="HTH myb-type" evidence="5">
    <location>
        <begin position="49"/>
        <end position="100"/>
    </location>
</feature>
<dbReference type="SUPFAM" id="SSF46689">
    <property type="entry name" value="Homeodomain-like"/>
    <property type="match status" value="1"/>
</dbReference>
<dbReference type="InterPro" id="IPR050560">
    <property type="entry name" value="MYB_TF"/>
</dbReference>
<evidence type="ECO:0000313" key="6">
    <source>
        <dbReference type="EMBL" id="KAG8468900.1"/>
    </source>
</evidence>
<dbReference type="SMART" id="SM00717">
    <property type="entry name" value="SANT"/>
    <property type="match status" value="2"/>
</dbReference>
<reference evidence="6" key="1">
    <citation type="submission" date="2021-05" db="EMBL/GenBank/DDBJ databases">
        <title>The genome of the haptophyte Pavlova lutheri (Diacronema luteri, Pavlovales) - a model for lipid biosynthesis in eukaryotic algae.</title>
        <authorList>
            <person name="Hulatt C.J."/>
            <person name="Posewitz M.C."/>
        </authorList>
    </citation>
    <scope>NUCLEOTIDE SEQUENCE</scope>
    <source>
        <strain evidence="6">NIVA-4/92</strain>
    </source>
</reference>
<dbReference type="Pfam" id="PF00249">
    <property type="entry name" value="Myb_DNA-binding"/>
    <property type="match status" value="2"/>
</dbReference>
<accession>A0A8J5XVV6</accession>
<evidence type="ECO:0000256" key="2">
    <source>
        <dbReference type="ARBA" id="ARBA00023125"/>
    </source>
</evidence>
<dbReference type="InterPro" id="IPR009057">
    <property type="entry name" value="Homeodomain-like_sf"/>
</dbReference>
<proteinExistence type="predicted"/>
<evidence type="ECO:0000313" key="7">
    <source>
        <dbReference type="Proteomes" id="UP000751190"/>
    </source>
</evidence>
<dbReference type="InterPro" id="IPR017930">
    <property type="entry name" value="Myb_dom"/>
</dbReference>
<dbReference type="Proteomes" id="UP000751190">
    <property type="component" value="Unassembled WGS sequence"/>
</dbReference>
<dbReference type="GO" id="GO:0000981">
    <property type="term" value="F:DNA-binding transcription factor activity, RNA polymerase II-specific"/>
    <property type="evidence" value="ECO:0007669"/>
    <property type="project" value="TreeGrafter"/>
</dbReference>
<dbReference type="CDD" id="cd00167">
    <property type="entry name" value="SANT"/>
    <property type="match status" value="2"/>
</dbReference>
<sequence length="473" mass="47728">MIVDAGTPIQRPMANVIPTPISTQQGGSGGNTGDDDGSAEASPFSANGKRKEWTQSEDSQLHTLVMKHGPKRWSHIAQHLPGRMGKQCRERWHNHLRTDICKGTWTMAEEATINDAVSKYGKRWATIARMLPGRTENAIKNHWNSAIRKQTRTEARKQREASRAGAGSTPHASRAHPGGALPHAVTLGADGTPAPLIAGIVSAQPMSVNGRVQALPPCALNFGLTPAPGVVAGAAAVAAGEGAVASGIGMGACGALDVRFAHRANALSGASDPLKAELRKRLLTKMLAEPPPAATLAAASVAAGAASPVAPPASFPAHPQPSVAHAALASPAPSCAAHTPAVTPLAQLPLAGAPLASANVPLIAGDDSCGPLRLSPLYLQMLHNASQAAASGAGGPAADGGALLGCTSPAALGDECAHWAAAAAASVGAALPAPELEVVKHSPDLFVGAPLDHGLAPSSAFRPVGDPNGGALR</sequence>
<name>A0A8J5XVV6_DIALT</name>
<keyword evidence="1" id="KW-0677">Repeat</keyword>
<dbReference type="GO" id="GO:0000978">
    <property type="term" value="F:RNA polymerase II cis-regulatory region sequence-specific DNA binding"/>
    <property type="evidence" value="ECO:0007669"/>
    <property type="project" value="TreeGrafter"/>
</dbReference>
<feature type="domain" description="Myb-like" evidence="4">
    <location>
        <begin position="97"/>
        <end position="147"/>
    </location>
</feature>
<evidence type="ECO:0000259" key="5">
    <source>
        <dbReference type="PROSITE" id="PS51294"/>
    </source>
</evidence>
<dbReference type="PANTHER" id="PTHR45614">
    <property type="entry name" value="MYB PROTEIN-RELATED"/>
    <property type="match status" value="1"/>
</dbReference>
<protein>
    <submittedName>
        <fullName evidence="6">Uncharacterized protein</fullName>
    </submittedName>
</protein>
<feature type="domain" description="HTH myb-type" evidence="5">
    <location>
        <begin position="102"/>
        <end position="151"/>
    </location>
</feature>
<organism evidence="6 7">
    <name type="scientific">Diacronema lutheri</name>
    <name type="common">Unicellular marine alga</name>
    <name type="synonym">Monochrysis lutheri</name>
    <dbReference type="NCBI Taxonomy" id="2081491"/>
    <lineage>
        <taxon>Eukaryota</taxon>
        <taxon>Haptista</taxon>
        <taxon>Haptophyta</taxon>
        <taxon>Pavlovophyceae</taxon>
        <taxon>Pavlovales</taxon>
        <taxon>Pavlovaceae</taxon>
        <taxon>Diacronema</taxon>
    </lineage>
</organism>
<dbReference type="GO" id="GO:0005634">
    <property type="term" value="C:nucleus"/>
    <property type="evidence" value="ECO:0007669"/>
    <property type="project" value="TreeGrafter"/>
</dbReference>
<keyword evidence="7" id="KW-1185">Reference proteome</keyword>
<keyword evidence="2" id="KW-0238">DNA-binding</keyword>
<dbReference type="AlphaFoldDB" id="A0A8J5XVV6"/>
<evidence type="ECO:0000259" key="4">
    <source>
        <dbReference type="PROSITE" id="PS50090"/>
    </source>
</evidence>
<feature type="region of interest" description="Disordered" evidence="3">
    <location>
        <begin position="148"/>
        <end position="186"/>
    </location>
</feature>
<dbReference type="PROSITE" id="PS50090">
    <property type="entry name" value="MYB_LIKE"/>
    <property type="match status" value="2"/>
</dbReference>
<dbReference type="OrthoDB" id="2143914at2759"/>
<dbReference type="Gene3D" id="1.10.10.60">
    <property type="entry name" value="Homeodomain-like"/>
    <property type="match status" value="2"/>
</dbReference>
<feature type="compositionally biased region" description="Basic and acidic residues" evidence="3">
    <location>
        <begin position="151"/>
        <end position="162"/>
    </location>
</feature>
<evidence type="ECO:0000256" key="3">
    <source>
        <dbReference type="SAM" id="MobiDB-lite"/>
    </source>
</evidence>
<comment type="caution">
    <text evidence="6">The sequence shown here is derived from an EMBL/GenBank/DDBJ whole genome shotgun (WGS) entry which is preliminary data.</text>
</comment>
<dbReference type="PROSITE" id="PS51294">
    <property type="entry name" value="HTH_MYB"/>
    <property type="match status" value="2"/>
</dbReference>
<feature type="domain" description="Myb-like" evidence="4">
    <location>
        <begin position="45"/>
        <end position="96"/>
    </location>
</feature>
<dbReference type="FunFam" id="1.10.10.60:FF:000010">
    <property type="entry name" value="Transcriptional activator Myb isoform A"/>
    <property type="match status" value="1"/>
</dbReference>
<dbReference type="PANTHER" id="PTHR45614:SF25">
    <property type="entry name" value="MYB PROTEIN"/>
    <property type="match status" value="1"/>
</dbReference>